<evidence type="ECO:0000313" key="1">
    <source>
        <dbReference type="EMBL" id="MFC4110785.1"/>
    </source>
</evidence>
<comment type="caution">
    <text evidence="1">The sequence shown here is derived from an EMBL/GenBank/DDBJ whole genome shotgun (WGS) entry which is preliminary data.</text>
</comment>
<keyword evidence="2" id="KW-1185">Reference proteome</keyword>
<dbReference type="RefSeq" id="WP_377553540.1">
    <property type="nucleotide sequence ID" value="NZ_JBHSBN010000061.1"/>
</dbReference>
<organism evidence="1 2">
    <name type="scientific">Micromonospora zhanjiangensis</name>
    <dbReference type="NCBI Taxonomy" id="1522057"/>
    <lineage>
        <taxon>Bacteria</taxon>
        <taxon>Bacillati</taxon>
        <taxon>Actinomycetota</taxon>
        <taxon>Actinomycetes</taxon>
        <taxon>Micromonosporales</taxon>
        <taxon>Micromonosporaceae</taxon>
        <taxon>Micromonospora</taxon>
    </lineage>
</organism>
<reference evidence="2" key="1">
    <citation type="journal article" date="2019" name="Int. J. Syst. Evol. Microbiol.">
        <title>The Global Catalogue of Microorganisms (GCM) 10K type strain sequencing project: providing services to taxonomists for standard genome sequencing and annotation.</title>
        <authorList>
            <consortium name="The Broad Institute Genomics Platform"/>
            <consortium name="The Broad Institute Genome Sequencing Center for Infectious Disease"/>
            <person name="Wu L."/>
            <person name="Ma J."/>
        </authorList>
    </citation>
    <scope>NUCLEOTIDE SEQUENCE [LARGE SCALE GENOMIC DNA]</scope>
    <source>
        <strain evidence="2">2902at01</strain>
    </source>
</reference>
<sequence length="143" mass="16234">MREDHPIDRLVVAVAGEVPESLVTAMRASARQLVSRRPWILGPPEFFDEPGSRDRRSVGFALSIYTARPPWGHDLDRQVDRDHLEEVKELIREVCRISDEHTATFVVDFAGESIGMVEIGQMDDSLNVGLIGEWERILNEPQE</sequence>
<protein>
    <submittedName>
        <fullName evidence="1">Uncharacterized protein</fullName>
    </submittedName>
</protein>
<dbReference type="Proteomes" id="UP001595868">
    <property type="component" value="Unassembled WGS sequence"/>
</dbReference>
<gene>
    <name evidence="1" type="ORF">ACFOX0_33345</name>
</gene>
<name>A0ABV8KX52_9ACTN</name>
<evidence type="ECO:0000313" key="2">
    <source>
        <dbReference type="Proteomes" id="UP001595868"/>
    </source>
</evidence>
<accession>A0ABV8KX52</accession>
<proteinExistence type="predicted"/>
<dbReference type="EMBL" id="JBHSBN010000061">
    <property type="protein sequence ID" value="MFC4110785.1"/>
    <property type="molecule type" value="Genomic_DNA"/>
</dbReference>